<dbReference type="PATRIC" id="fig|399739.8.peg.4021"/>
<proteinExistence type="predicted"/>
<dbReference type="STRING" id="399739.Pmen_3968"/>
<dbReference type="HOGENOM" id="CLU_1473974_0_0_6"/>
<gene>
    <name evidence="1" type="ordered locus">Pmen_3968</name>
</gene>
<dbReference type="KEGG" id="pmy:Pmen_3968"/>
<accession>A4XZE9</accession>
<name>A4XZE9_ECTM1</name>
<reference evidence="1" key="1">
    <citation type="submission" date="2007-04" db="EMBL/GenBank/DDBJ databases">
        <title>Complete sequence of Pseudomonas mendocina ymp.</title>
        <authorList>
            <consortium name="US DOE Joint Genome Institute"/>
            <person name="Copeland A."/>
            <person name="Lucas S."/>
            <person name="Lapidus A."/>
            <person name="Barry K."/>
            <person name="Glavina del Rio T."/>
            <person name="Dalin E."/>
            <person name="Tice H."/>
            <person name="Pitluck S."/>
            <person name="Kiss H."/>
            <person name="Brettin T."/>
            <person name="Detter J.C."/>
            <person name="Bruce D."/>
            <person name="Han C."/>
            <person name="Schmutz J."/>
            <person name="Larimer F."/>
            <person name="Land M."/>
            <person name="Hauser L."/>
            <person name="Kyrpides N."/>
            <person name="Mikhailova N."/>
            <person name="Hersman L."/>
            <person name="Dubois J."/>
            <person name="Maurice P."/>
            <person name="Richardson P."/>
        </authorList>
    </citation>
    <scope>NUCLEOTIDE SEQUENCE [LARGE SCALE GENOMIC DNA]</scope>
    <source>
        <strain evidence="1">Ymp</strain>
    </source>
</reference>
<protein>
    <submittedName>
        <fullName evidence="1">Uncharacterized protein</fullName>
    </submittedName>
</protein>
<organism evidence="1">
    <name type="scientific">Ectopseudomonas mendocina (strain ymp)</name>
    <name type="common">Pseudomonas mendocina</name>
    <dbReference type="NCBI Taxonomy" id="399739"/>
    <lineage>
        <taxon>Bacteria</taxon>
        <taxon>Pseudomonadati</taxon>
        <taxon>Pseudomonadota</taxon>
        <taxon>Gammaproteobacteria</taxon>
        <taxon>Pseudomonadales</taxon>
        <taxon>Pseudomonadaceae</taxon>
        <taxon>Ectopseudomonas</taxon>
    </lineage>
</organism>
<sequence>MRAGRLDTPADILRLNADLSVSVLDWVWLGIDSKESTDAPAHSGLRAPAKVTVRAWWDERLQAGRYLRGDDRLLLIDDVRDFTGQRAEVAITCSELVGQAGQYLPADGVPRCCRVHLTHEAPYRDELGQVTSYMTRAEVAIIEVGRPQEGDQLRVAGVPYVVANYADDSDDGVVRGLWLLPVE</sequence>
<dbReference type="EMBL" id="CP000680">
    <property type="protein sequence ID" value="ABP86715.1"/>
    <property type="molecule type" value="Genomic_DNA"/>
</dbReference>
<dbReference type="OrthoDB" id="6848537at2"/>
<evidence type="ECO:0000313" key="1">
    <source>
        <dbReference type="EMBL" id="ABP86715.1"/>
    </source>
</evidence>
<dbReference type="AlphaFoldDB" id="A4XZE9"/>